<dbReference type="OrthoDB" id="6756758at2759"/>
<dbReference type="AlphaFoldDB" id="A0A8K0CLR6"/>
<gene>
    <name evidence="3" type="ORF">ILUMI_16470</name>
</gene>
<feature type="domain" description="HTH psq-type" evidence="2">
    <location>
        <begin position="19"/>
        <end position="56"/>
    </location>
</feature>
<protein>
    <recommendedName>
        <fullName evidence="2">HTH psq-type domain-containing protein</fullName>
    </recommendedName>
</protein>
<reference evidence="3" key="1">
    <citation type="submission" date="2019-08" db="EMBL/GenBank/DDBJ databases">
        <title>The genome of the North American firefly Photinus pyralis.</title>
        <authorList>
            <consortium name="Photinus pyralis genome working group"/>
            <person name="Fallon T.R."/>
            <person name="Sander Lower S.E."/>
            <person name="Weng J.-K."/>
        </authorList>
    </citation>
    <scope>NUCLEOTIDE SEQUENCE</scope>
    <source>
        <strain evidence="3">TRF0915ILg1</strain>
        <tissue evidence="3">Whole body</tissue>
    </source>
</reference>
<sequence length="62" mass="7259">METMPKVKKDCKYTKTYHEEKLQKAANDIQSGLPKKQASIKYGISRQTLQYRLSEKFKKVGH</sequence>
<proteinExistence type="predicted"/>
<name>A0A8K0CLR6_IGNLU</name>
<keyword evidence="4" id="KW-1185">Reference proteome</keyword>
<comment type="caution">
    <text evidence="3">The sequence shown here is derived from an EMBL/GenBank/DDBJ whole genome shotgun (WGS) entry which is preliminary data.</text>
</comment>
<organism evidence="3 4">
    <name type="scientific">Ignelater luminosus</name>
    <name type="common">Cucubano</name>
    <name type="synonym">Pyrophorus luminosus</name>
    <dbReference type="NCBI Taxonomy" id="2038154"/>
    <lineage>
        <taxon>Eukaryota</taxon>
        <taxon>Metazoa</taxon>
        <taxon>Ecdysozoa</taxon>
        <taxon>Arthropoda</taxon>
        <taxon>Hexapoda</taxon>
        <taxon>Insecta</taxon>
        <taxon>Pterygota</taxon>
        <taxon>Neoptera</taxon>
        <taxon>Endopterygota</taxon>
        <taxon>Coleoptera</taxon>
        <taxon>Polyphaga</taxon>
        <taxon>Elateriformia</taxon>
        <taxon>Elateroidea</taxon>
        <taxon>Elateridae</taxon>
        <taxon>Agrypninae</taxon>
        <taxon>Pyrophorini</taxon>
        <taxon>Ignelater</taxon>
    </lineage>
</organism>
<dbReference type="Pfam" id="PF05225">
    <property type="entry name" value="HTH_psq"/>
    <property type="match status" value="1"/>
</dbReference>
<comment type="subcellular location">
    <subcellularLocation>
        <location evidence="1">Nucleus</location>
    </subcellularLocation>
</comment>
<dbReference type="Gene3D" id="1.10.10.60">
    <property type="entry name" value="Homeodomain-like"/>
    <property type="match status" value="1"/>
</dbReference>
<dbReference type="Proteomes" id="UP000801492">
    <property type="component" value="Unassembled WGS sequence"/>
</dbReference>
<dbReference type="EMBL" id="VTPC01063555">
    <property type="protein sequence ID" value="KAF2889703.1"/>
    <property type="molecule type" value="Genomic_DNA"/>
</dbReference>
<dbReference type="InterPro" id="IPR007889">
    <property type="entry name" value="HTH_Psq"/>
</dbReference>
<dbReference type="SUPFAM" id="SSF46689">
    <property type="entry name" value="Homeodomain-like"/>
    <property type="match status" value="1"/>
</dbReference>
<evidence type="ECO:0000256" key="1">
    <source>
        <dbReference type="ARBA" id="ARBA00004123"/>
    </source>
</evidence>
<accession>A0A8K0CLR6</accession>
<dbReference type="GO" id="GO:0003677">
    <property type="term" value="F:DNA binding"/>
    <property type="evidence" value="ECO:0007669"/>
    <property type="project" value="InterPro"/>
</dbReference>
<evidence type="ECO:0000313" key="4">
    <source>
        <dbReference type="Proteomes" id="UP000801492"/>
    </source>
</evidence>
<dbReference type="InterPro" id="IPR009057">
    <property type="entry name" value="Homeodomain-like_sf"/>
</dbReference>
<evidence type="ECO:0000259" key="2">
    <source>
        <dbReference type="Pfam" id="PF05225"/>
    </source>
</evidence>
<feature type="non-terminal residue" evidence="3">
    <location>
        <position position="62"/>
    </location>
</feature>
<evidence type="ECO:0000313" key="3">
    <source>
        <dbReference type="EMBL" id="KAF2889703.1"/>
    </source>
</evidence>
<dbReference type="GO" id="GO:0005634">
    <property type="term" value="C:nucleus"/>
    <property type="evidence" value="ECO:0007669"/>
    <property type="project" value="UniProtKB-SubCell"/>
</dbReference>